<comment type="caution">
    <text evidence="3">The sequence shown here is derived from an EMBL/GenBank/DDBJ whole genome shotgun (WGS) entry which is preliminary data.</text>
</comment>
<feature type="compositionally biased region" description="Polar residues" evidence="1">
    <location>
        <begin position="174"/>
        <end position="196"/>
    </location>
</feature>
<feature type="region of interest" description="Disordered" evidence="1">
    <location>
        <begin position="421"/>
        <end position="464"/>
    </location>
</feature>
<feature type="region of interest" description="Disordered" evidence="1">
    <location>
        <begin position="174"/>
        <end position="252"/>
    </location>
</feature>
<feature type="compositionally biased region" description="Low complexity" evidence="1">
    <location>
        <begin position="197"/>
        <end position="236"/>
    </location>
</feature>
<dbReference type="OrthoDB" id="5386093at2759"/>
<accession>A0A9P7ZVK6</accession>
<feature type="compositionally biased region" description="Polar residues" evidence="1">
    <location>
        <begin position="340"/>
        <end position="349"/>
    </location>
</feature>
<dbReference type="AlphaFoldDB" id="A0A9P7ZVK6"/>
<keyword evidence="2" id="KW-1133">Transmembrane helix</keyword>
<evidence type="ECO:0000313" key="4">
    <source>
        <dbReference type="Proteomes" id="UP000887229"/>
    </source>
</evidence>
<dbReference type="Proteomes" id="UP000887229">
    <property type="component" value="Unassembled WGS sequence"/>
</dbReference>
<name>A0A9P7ZVK6_9HYPO</name>
<evidence type="ECO:0000313" key="3">
    <source>
        <dbReference type="EMBL" id="KAG9259133.1"/>
    </source>
</evidence>
<gene>
    <name evidence="3" type="ORF">F5Z01DRAFT_685251</name>
</gene>
<proteinExistence type="predicted"/>
<organism evidence="3 4">
    <name type="scientific">Emericellopsis atlantica</name>
    <dbReference type="NCBI Taxonomy" id="2614577"/>
    <lineage>
        <taxon>Eukaryota</taxon>
        <taxon>Fungi</taxon>
        <taxon>Dikarya</taxon>
        <taxon>Ascomycota</taxon>
        <taxon>Pezizomycotina</taxon>
        <taxon>Sordariomycetes</taxon>
        <taxon>Hypocreomycetidae</taxon>
        <taxon>Hypocreales</taxon>
        <taxon>Bionectriaceae</taxon>
        <taxon>Emericellopsis</taxon>
    </lineage>
</organism>
<keyword evidence="2" id="KW-0472">Membrane</keyword>
<evidence type="ECO:0000256" key="2">
    <source>
        <dbReference type="SAM" id="Phobius"/>
    </source>
</evidence>
<sequence>MTRRRSSPYRIHEPTTFIITLLTTTSAHILPQRTTVLPYQTLDVLPYPIPTAALFPRQQALNTICGYIGGDPELAATCSAGSHCAVDVAHNAIGCCPNGDVACTTGVYTACVDSDSPPQNAIDPYVFTCGSGDGGCFRNDFEGGFFQYGCGGSAATVRMTASGKTDVELGTVSVEMTEQPSTLSEPTTLGTGTRTKSATQSTDTTESDSSSSTAEEESTTATRTTERPSATETSGGADDDDTAAPENSGNGPNTGAIIGGTLGGVAFVAMVAVLALYLWRRRKGNSRQGPGQQGDTKYISPMTDARHPFEPLSAVQEVDESQLPRDGPRTTDGAGAGTSLGVSSESNPNEEPRHTVSPYWSSVSSRGGAVEGSGYQEKDSMPLTSEMGMSPTIVRSSDHHPHPVAAQFMDSRDVEMTDRMGAADSSNNQSGDGDYGTYPGPRRGGGGGALWQQNRVQTKNMNWL</sequence>
<keyword evidence="4" id="KW-1185">Reference proteome</keyword>
<evidence type="ECO:0000256" key="1">
    <source>
        <dbReference type="SAM" id="MobiDB-lite"/>
    </source>
</evidence>
<protein>
    <recommendedName>
        <fullName evidence="5">Mid2 domain-containing protein</fullName>
    </recommendedName>
</protein>
<feature type="compositionally biased region" description="Polar residues" evidence="1">
    <location>
        <begin position="286"/>
        <end position="295"/>
    </location>
</feature>
<feature type="transmembrane region" description="Helical" evidence="2">
    <location>
        <begin position="256"/>
        <end position="279"/>
    </location>
</feature>
<reference evidence="3" key="1">
    <citation type="journal article" date="2021" name="IMA Fungus">
        <title>Genomic characterization of three marine fungi, including Emericellopsis atlantica sp. nov. with signatures of a generalist lifestyle and marine biomass degradation.</title>
        <authorList>
            <person name="Hagestad O.C."/>
            <person name="Hou L."/>
            <person name="Andersen J.H."/>
            <person name="Hansen E.H."/>
            <person name="Altermark B."/>
            <person name="Li C."/>
            <person name="Kuhnert E."/>
            <person name="Cox R.J."/>
            <person name="Crous P.W."/>
            <person name="Spatafora J.W."/>
            <person name="Lail K."/>
            <person name="Amirebrahimi M."/>
            <person name="Lipzen A."/>
            <person name="Pangilinan J."/>
            <person name="Andreopoulos W."/>
            <person name="Hayes R.D."/>
            <person name="Ng V."/>
            <person name="Grigoriev I.V."/>
            <person name="Jackson S.A."/>
            <person name="Sutton T.D.S."/>
            <person name="Dobson A.D.W."/>
            <person name="Rama T."/>
        </authorList>
    </citation>
    <scope>NUCLEOTIDE SEQUENCE</scope>
    <source>
        <strain evidence="3">TS7</strain>
    </source>
</reference>
<dbReference type="EMBL" id="MU251242">
    <property type="protein sequence ID" value="KAG9259133.1"/>
    <property type="molecule type" value="Genomic_DNA"/>
</dbReference>
<feature type="compositionally biased region" description="Polar residues" evidence="1">
    <location>
        <begin position="451"/>
        <end position="464"/>
    </location>
</feature>
<dbReference type="GeneID" id="70296859"/>
<dbReference type="Gene3D" id="1.20.5.510">
    <property type="entry name" value="Single helix bin"/>
    <property type="match status" value="1"/>
</dbReference>
<dbReference type="RefSeq" id="XP_046123057.1">
    <property type="nucleotide sequence ID" value="XM_046265956.1"/>
</dbReference>
<evidence type="ECO:0008006" key="5">
    <source>
        <dbReference type="Google" id="ProtNLM"/>
    </source>
</evidence>
<dbReference type="CDD" id="cd12087">
    <property type="entry name" value="TM_EGFR-like"/>
    <property type="match status" value="1"/>
</dbReference>
<feature type="region of interest" description="Disordered" evidence="1">
    <location>
        <begin position="284"/>
        <end position="383"/>
    </location>
</feature>
<keyword evidence="2" id="KW-0812">Transmembrane</keyword>